<evidence type="ECO:0000259" key="2">
    <source>
        <dbReference type="Pfam" id="PF20179"/>
    </source>
</evidence>
<feature type="domain" description="Mitochondrial splicing suppressor 51 zinc-finger" evidence="1">
    <location>
        <begin position="67"/>
        <end position="118"/>
    </location>
</feature>
<evidence type="ECO:0000313" key="3">
    <source>
        <dbReference type="EMBL" id="KAF6058490.1"/>
    </source>
</evidence>
<sequence>MIYSISHVCRRAVQSNVSNRRSFSLFWKMLSMNDPNKEKDERKLYNWDESPYEDIRTHAALIRAKALCPVTHKPVNFVCPYSGIPTHASKEAWENDTEYHAKKKYELLKKVNLYEHDLRSGRKFEEFAFPGEQERDFMINMSDWDSFFYTRDFPPMNDEFNLAAATKVLTYPMTIGSILHKFSPYQIEPKGPVTVEGAKSLGALRYTLYPPYQKAIDGVTHFKERPMRIFILGPRMESMLPGYVWKQFGYLFPKSRFEIHLIGPEAYFDKETRSFAPVNIPNGKPLIERFDDQITIHHHTQYFNELYDMGDLFPFDPYLDVFFLFHPGFQTADHIHWDKSLKGLLESKCPIYVTGFHDEDIDKEIDWLKRHELNDEMDLLMKKSDNKFACTKLDIVDSNPTETFNLNSKVFGFRGKRYHAIKV</sequence>
<dbReference type="PANTHER" id="PTHR28069">
    <property type="entry name" value="GH20023P"/>
    <property type="match status" value="1"/>
</dbReference>
<dbReference type="AlphaFoldDB" id="A0A8X7NPQ3"/>
<dbReference type="GO" id="GO:0033617">
    <property type="term" value="P:mitochondrial respiratory chain complex IV assembly"/>
    <property type="evidence" value="ECO:0007669"/>
    <property type="project" value="TreeGrafter"/>
</dbReference>
<dbReference type="InterPro" id="IPR046824">
    <property type="entry name" value="Mss51-like_C"/>
</dbReference>
<dbReference type="Pfam" id="PF20179">
    <property type="entry name" value="MSS51_C"/>
    <property type="match status" value="1"/>
</dbReference>
<reference evidence="3" key="1">
    <citation type="submission" date="2020-03" db="EMBL/GenBank/DDBJ databases">
        <title>FDA dAtabase for Regulatory Grade micrObial Sequences (FDA-ARGOS): Supporting development and validation of Infectious Disease Dx tests.</title>
        <authorList>
            <person name="Campos J."/>
            <person name="Goldberg B."/>
            <person name="Tallon L."/>
            <person name="Sadzewicz L."/>
            <person name="Vavikolanu K."/>
            <person name="Mehta A."/>
            <person name="Aluvathingal J."/>
            <person name="Nadendla S."/>
            <person name="Nandy P."/>
            <person name="Geyer C."/>
            <person name="Yan Y."/>
            <person name="Sichtig H."/>
        </authorList>
    </citation>
    <scope>NUCLEOTIDE SEQUENCE [LARGE SCALE GENOMIC DNA]</scope>
    <source>
        <strain evidence="3">FDAARGOS_652</strain>
    </source>
</reference>
<proteinExistence type="predicted"/>
<comment type="caution">
    <text evidence="3">The sequence shown here is derived from an EMBL/GenBank/DDBJ whole genome shotgun (WGS) entry which is preliminary data.</text>
</comment>
<dbReference type="Pfam" id="PF13824">
    <property type="entry name" value="zf-Mss51"/>
    <property type="match status" value="1"/>
</dbReference>
<gene>
    <name evidence="3" type="primary">MSS51</name>
    <name evidence="3" type="ORF">FOB60_000072</name>
</gene>
<accession>A0A8X7NPQ3</accession>
<dbReference type="GO" id="GO:0005739">
    <property type="term" value="C:mitochondrion"/>
    <property type="evidence" value="ECO:0007669"/>
    <property type="project" value="GOC"/>
</dbReference>
<protein>
    <submittedName>
        <fullName evidence="3">Protein MSS51, mitochondrial</fullName>
    </submittedName>
</protein>
<dbReference type="EMBL" id="JABWAB010000001">
    <property type="protein sequence ID" value="KAF6058490.1"/>
    <property type="molecule type" value="Genomic_DNA"/>
</dbReference>
<dbReference type="PANTHER" id="PTHR28069:SF1">
    <property type="entry name" value="PROTEIN MSS51, MITOCHONDRIAL"/>
    <property type="match status" value="1"/>
</dbReference>
<organism evidence="3 4">
    <name type="scientific">Candida parapsilosis</name>
    <name type="common">Yeast</name>
    <dbReference type="NCBI Taxonomy" id="5480"/>
    <lineage>
        <taxon>Eukaryota</taxon>
        <taxon>Fungi</taxon>
        <taxon>Dikarya</taxon>
        <taxon>Ascomycota</taxon>
        <taxon>Saccharomycotina</taxon>
        <taxon>Pichiomycetes</taxon>
        <taxon>Debaryomycetaceae</taxon>
        <taxon>Candida/Lodderomyces clade</taxon>
        <taxon>Candida</taxon>
    </lineage>
</organism>
<dbReference type="InterPro" id="IPR032717">
    <property type="entry name" value="Mss51_Znf"/>
</dbReference>
<evidence type="ECO:0000313" key="4">
    <source>
        <dbReference type="Proteomes" id="UP000590412"/>
    </source>
</evidence>
<evidence type="ECO:0000259" key="1">
    <source>
        <dbReference type="Pfam" id="PF13824"/>
    </source>
</evidence>
<feature type="domain" description="Mitochondrial splicing suppressor 51-like C-terminal" evidence="2">
    <location>
        <begin position="172"/>
        <end position="392"/>
    </location>
</feature>
<name>A0A8X7NPQ3_CANPA</name>
<dbReference type="OrthoDB" id="5282002at2759"/>
<dbReference type="Proteomes" id="UP000590412">
    <property type="component" value="Unassembled WGS sequence"/>
</dbReference>